<proteinExistence type="predicted"/>
<protein>
    <submittedName>
        <fullName evidence="2">Uncharacterized protein</fullName>
    </submittedName>
</protein>
<dbReference type="WBParaSite" id="nRc.2.0.1.t26852-RA">
    <property type="protein sequence ID" value="nRc.2.0.1.t26852-RA"/>
    <property type="gene ID" value="nRc.2.0.1.g26852"/>
</dbReference>
<sequence>MWASNAMVCAPPASDLQVMRIGQLYGANNFHEIRQRFFYNRLIIPTSKNSIAQWIFSAVCS</sequence>
<evidence type="ECO:0000313" key="2">
    <source>
        <dbReference type="WBParaSite" id="nRc.2.0.1.t26852-RA"/>
    </source>
</evidence>
<organism evidence="1 2">
    <name type="scientific">Romanomermis culicivorax</name>
    <name type="common">Nematode worm</name>
    <dbReference type="NCBI Taxonomy" id="13658"/>
    <lineage>
        <taxon>Eukaryota</taxon>
        <taxon>Metazoa</taxon>
        <taxon>Ecdysozoa</taxon>
        <taxon>Nematoda</taxon>
        <taxon>Enoplea</taxon>
        <taxon>Dorylaimia</taxon>
        <taxon>Mermithida</taxon>
        <taxon>Mermithoidea</taxon>
        <taxon>Mermithidae</taxon>
        <taxon>Romanomermis</taxon>
    </lineage>
</organism>
<evidence type="ECO:0000313" key="1">
    <source>
        <dbReference type="Proteomes" id="UP000887565"/>
    </source>
</evidence>
<dbReference type="AlphaFoldDB" id="A0A915JL94"/>
<accession>A0A915JL94</accession>
<reference evidence="2" key="1">
    <citation type="submission" date="2022-11" db="UniProtKB">
        <authorList>
            <consortium name="WormBaseParasite"/>
        </authorList>
    </citation>
    <scope>IDENTIFICATION</scope>
</reference>
<keyword evidence="1" id="KW-1185">Reference proteome</keyword>
<name>A0A915JL94_ROMCU</name>
<dbReference type="Proteomes" id="UP000887565">
    <property type="component" value="Unplaced"/>
</dbReference>